<evidence type="ECO:0000313" key="5">
    <source>
        <dbReference type="Proteomes" id="UP000188603"/>
    </source>
</evidence>
<dbReference type="GO" id="GO:0016787">
    <property type="term" value="F:hydrolase activity"/>
    <property type="evidence" value="ECO:0007669"/>
    <property type="project" value="UniProtKB-UniRule"/>
</dbReference>
<dbReference type="InterPro" id="IPR016035">
    <property type="entry name" value="Acyl_Trfase/lysoPLipase"/>
</dbReference>
<gene>
    <name evidence="4" type="ORF">B0W44_13220</name>
</gene>
<dbReference type="SUPFAM" id="SSF52151">
    <property type="entry name" value="FabD/lysophospholipase-like"/>
    <property type="match status" value="1"/>
</dbReference>
<feature type="active site" description="Proton acceptor" evidence="2">
    <location>
        <position position="185"/>
    </location>
</feature>
<feature type="short sequence motif" description="GXSXG" evidence="2">
    <location>
        <begin position="36"/>
        <end position="40"/>
    </location>
</feature>
<sequence length="317" mass="35755">MWANAVFQGGGVKAIGLVGALTVAEQRGYRWRRMAGTSAGAIIASLVAAGYTAEEIRRVIEELDYTLFTEPGAWHLLPYIGPVARLWIKKGLYSGKEIERWLDDLLRQKGVHTFADLKAGTLQIVVSDITRGRLVVLPEDLKLYGLSAVDLPVARAVRMSCGIPFFFDPIVLYSRSEPKRNYMVDGGVLSNFPLWLFDEEAPKWPTFGFRLVSEDGEAAPHEIRGPFSLFRALFQTMMDAHDTRHLEEQDKVRTILVPSLGVKSTDFHITPEKSAALFDAGKKAAEKFFRQWDFQQYLKNFHGKVVVTINRRQNKLP</sequence>
<comment type="caution">
    <text evidence="2">Lacks conserved residue(s) required for the propagation of feature annotation.</text>
</comment>
<dbReference type="CDD" id="cd07207">
    <property type="entry name" value="Pat_ExoU_VipD_like"/>
    <property type="match status" value="1"/>
</dbReference>
<dbReference type="PANTHER" id="PTHR46394:SF1">
    <property type="entry name" value="PNPLA DOMAIN-CONTAINING PROTEIN"/>
    <property type="match status" value="1"/>
</dbReference>
<keyword evidence="2" id="KW-0442">Lipid degradation</keyword>
<dbReference type="GO" id="GO:0016042">
    <property type="term" value="P:lipid catabolic process"/>
    <property type="evidence" value="ECO:0007669"/>
    <property type="project" value="UniProtKB-UniRule"/>
</dbReference>
<dbReference type="Pfam" id="PF01734">
    <property type="entry name" value="Patatin"/>
    <property type="match status" value="1"/>
</dbReference>
<name>A0A1U9KBU9_9BACL</name>
<keyword evidence="5" id="KW-1185">Reference proteome</keyword>
<dbReference type="InterPro" id="IPR052580">
    <property type="entry name" value="Lipid_Hydrolase"/>
</dbReference>
<dbReference type="OrthoDB" id="9770965at2"/>
<dbReference type="Proteomes" id="UP000188603">
    <property type="component" value="Chromosome"/>
</dbReference>
<organism evidence="4 5">
    <name type="scientific">Novibacillus thermophilus</name>
    <dbReference type="NCBI Taxonomy" id="1471761"/>
    <lineage>
        <taxon>Bacteria</taxon>
        <taxon>Bacillati</taxon>
        <taxon>Bacillota</taxon>
        <taxon>Bacilli</taxon>
        <taxon>Bacillales</taxon>
        <taxon>Thermoactinomycetaceae</taxon>
        <taxon>Novibacillus</taxon>
    </lineage>
</organism>
<feature type="short sequence motif" description="DGA/G" evidence="2">
    <location>
        <begin position="185"/>
        <end position="187"/>
    </location>
</feature>
<proteinExistence type="predicted"/>
<feature type="active site" description="Nucleophile" evidence="2">
    <location>
        <position position="38"/>
    </location>
</feature>
<dbReference type="AlphaFoldDB" id="A0A1U9KBU9"/>
<evidence type="ECO:0000256" key="1">
    <source>
        <dbReference type="ARBA" id="ARBA00023098"/>
    </source>
</evidence>
<feature type="domain" description="PNPLA" evidence="3">
    <location>
        <begin position="5"/>
        <end position="198"/>
    </location>
</feature>
<dbReference type="STRING" id="1471761.B0W44_13220"/>
<dbReference type="PROSITE" id="PS51635">
    <property type="entry name" value="PNPLA"/>
    <property type="match status" value="1"/>
</dbReference>
<keyword evidence="2" id="KW-0378">Hydrolase</keyword>
<protein>
    <recommendedName>
        <fullName evidence="3">PNPLA domain-containing protein</fullName>
    </recommendedName>
</protein>
<dbReference type="PANTHER" id="PTHR46394">
    <property type="entry name" value="ANNEXIN"/>
    <property type="match status" value="1"/>
</dbReference>
<dbReference type="KEGG" id="ntr:B0W44_13220"/>
<dbReference type="EMBL" id="CP019699">
    <property type="protein sequence ID" value="AQS57559.1"/>
    <property type="molecule type" value="Genomic_DNA"/>
</dbReference>
<dbReference type="InterPro" id="IPR002641">
    <property type="entry name" value="PNPLA_dom"/>
</dbReference>
<accession>A0A1U9KBU9</accession>
<evidence type="ECO:0000259" key="3">
    <source>
        <dbReference type="PROSITE" id="PS51635"/>
    </source>
</evidence>
<reference evidence="4 5" key="1">
    <citation type="journal article" date="2015" name="Int. J. Syst. Evol. Microbiol.">
        <title>Novibacillus thermophilus gen. nov., sp. nov., a Gram-staining-negative and moderately thermophilic member of the family Thermoactinomycetaceae.</title>
        <authorList>
            <person name="Yang G."/>
            <person name="Chen J."/>
            <person name="Zhou S."/>
        </authorList>
    </citation>
    <scope>NUCLEOTIDE SEQUENCE [LARGE SCALE GENOMIC DNA]</scope>
    <source>
        <strain evidence="4 5">SG-1</strain>
    </source>
</reference>
<keyword evidence="1 2" id="KW-0443">Lipid metabolism</keyword>
<evidence type="ECO:0000313" key="4">
    <source>
        <dbReference type="EMBL" id="AQS57559.1"/>
    </source>
</evidence>
<dbReference type="Gene3D" id="3.40.1090.10">
    <property type="entry name" value="Cytosolic phospholipase A2 catalytic domain"/>
    <property type="match status" value="2"/>
</dbReference>
<evidence type="ECO:0000256" key="2">
    <source>
        <dbReference type="PROSITE-ProRule" id="PRU01161"/>
    </source>
</evidence>